<dbReference type="InterPro" id="IPR003594">
    <property type="entry name" value="HATPase_dom"/>
</dbReference>
<comment type="subcellular location">
    <subcellularLocation>
        <location evidence="2 14">Cell inner membrane</location>
    </subcellularLocation>
</comment>
<dbReference type="Proteomes" id="UP000439424">
    <property type="component" value="Unassembled WGS sequence"/>
</dbReference>
<keyword evidence="3 14" id="KW-1003">Cell membrane</keyword>
<feature type="transmembrane region" description="Helical" evidence="14">
    <location>
        <begin position="162"/>
        <end position="185"/>
    </location>
</feature>
<dbReference type="Pfam" id="PF00512">
    <property type="entry name" value="HisKA"/>
    <property type="match status" value="1"/>
</dbReference>
<keyword evidence="5" id="KW-0597">Phosphoprotein</keyword>
<dbReference type="SUPFAM" id="SSF55874">
    <property type="entry name" value="ATPase domain of HSP90 chaperone/DNA topoisomerase II/histidine kinase"/>
    <property type="match status" value="1"/>
</dbReference>
<evidence type="ECO:0000256" key="8">
    <source>
        <dbReference type="ARBA" id="ARBA00022741"/>
    </source>
</evidence>
<dbReference type="InterPro" id="IPR005467">
    <property type="entry name" value="His_kinase_dom"/>
</dbReference>
<evidence type="ECO:0000256" key="10">
    <source>
        <dbReference type="ARBA" id="ARBA00022840"/>
    </source>
</evidence>
<dbReference type="AlphaFoldDB" id="A0A0D5YHL3"/>
<keyword evidence="13 14" id="KW-0472">Membrane</keyword>
<dbReference type="PROSITE" id="PS50109">
    <property type="entry name" value="HIS_KIN"/>
    <property type="match status" value="1"/>
</dbReference>
<evidence type="ECO:0000313" key="18">
    <source>
        <dbReference type="EMBL" id="MQR48242.1"/>
    </source>
</evidence>
<evidence type="ECO:0000313" key="19">
    <source>
        <dbReference type="EMBL" id="MVM92464.1"/>
    </source>
</evidence>
<reference evidence="20" key="2">
    <citation type="submission" date="2015-03" db="EMBL/GenBank/DDBJ databases">
        <authorList>
            <person name="Gallagher L.A."/>
            <person name="Hayden H.S."/>
            <person name="Weiss E.J."/>
            <person name="Hager K.R."/>
            <person name="Ramage E."/>
            <person name="Radey M.R."/>
            <person name="Bydalek R."/>
            <person name="Manoil C."/>
            <person name="Miller S.I."/>
            <person name="Brittnacher M.J."/>
        </authorList>
    </citation>
    <scope>NUCLEOTIDE SEQUENCE [LARGE SCALE GENOMIC DNA]</scope>
    <source>
        <strain evidence="20">AB5075-UW</strain>
    </source>
</reference>
<dbReference type="Proteomes" id="UP000032746">
    <property type="component" value="Chromosome"/>
</dbReference>
<evidence type="ECO:0000256" key="7">
    <source>
        <dbReference type="ARBA" id="ARBA00022692"/>
    </source>
</evidence>
<keyword evidence="7 14" id="KW-0812">Transmembrane</keyword>
<sequence length="467" mass="54091">MNFKFLRSLEVRITLLVTLCSALILCSVGFMTYLGINQILLKQQDKALADRINRLEILLQDSENVEQIIARPKLYQNMLGNQDNLFLLIHKDKTLININPLHIQLPPLAQRDSLQFQDLANNSYPTRIAWKTIKINNEPYLLIAGKQWSERINILLPFQESLLMYVVGSVFAIFVLCILVCHLGLKSLQQLRKQTHSINVNQLQKRLNLPNSPLEVDLLSKDINHMLERIEKGYTQLNRFSEDIAHEFRTPLNNLIGQTEIALTGERSVEQYEDLLVSHLDDYHRLKRMIDSMLFLARADQKMVLVNKQEINIQDVIDRLCQIFEYQAEEQDCHFSFNLEAKTLFADPELFQRAVYNLILNALVHGGDKRTIYITTKHKMIEHKQWFSLTVVTGGISIADHQLEHLFERFYQCHSSRSDENQTGGLGLSIVASIMDLHHGRYRVYNTVEGVCFELDFPVADALKKYN</sequence>
<evidence type="ECO:0000313" key="21">
    <source>
        <dbReference type="Proteomes" id="UP000439424"/>
    </source>
</evidence>
<protein>
    <recommendedName>
        <fullName evidence="14">Sensor protein</fullName>
        <ecNumber evidence="14">2.7.13.3</ecNumber>
    </recommendedName>
</protein>
<evidence type="ECO:0000256" key="14">
    <source>
        <dbReference type="RuleBase" id="RU364088"/>
    </source>
</evidence>
<dbReference type="Gene3D" id="1.10.287.130">
    <property type="match status" value="1"/>
</dbReference>
<keyword evidence="8 14" id="KW-0547">Nucleotide-binding</keyword>
<reference evidence="19 21" key="4">
    <citation type="submission" date="2019-11" db="EMBL/GenBank/DDBJ databases">
        <title>Multidrug-resistant Acinetobacter baumannii moving toward extensively drug-resistant over fifteen years in South of Brazil.</title>
        <authorList>
            <person name="Fedrigo N.H."/>
            <person name="Cerdeira L."/>
            <person name="Fuga B."/>
            <person name="Marini P.V.B."/>
            <person name="Shinohara D.R."/>
            <person name="Carrara-Marroni F.E."/>
            <person name="Lincopan N."/>
            <person name="Tognim M.C.B."/>
        </authorList>
    </citation>
    <scope>NUCLEOTIDE SEQUENCE [LARGE SCALE GENOMIC DNA]</scope>
    <source>
        <strain evidence="19 21">Ac576</strain>
    </source>
</reference>
<evidence type="ECO:0000256" key="5">
    <source>
        <dbReference type="ARBA" id="ARBA00022553"/>
    </source>
</evidence>
<dbReference type="GO" id="GO:0005886">
    <property type="term" value="C:plasma membrane"/>
    <property type="evidence" value="ECO:0007669"/>
    <property type="project" value="UniProtKB-SubCell"/>
</dbReference>
<dbReference type="EMBL" id="WPIP01000098">
    <property type="protein sequence ID" value="MVM92464.1"/>
    <property type="molecule type" value="Genomic_DNA"/>
</dbReference>
<dbReference type="GO" id="GO:0000155">
    <property type="term" value="F:phosphorelay sensor kinase activity"/>
    <property type="evidence" value="ECO:0007669"/>
    <property type="project" value="InterPro"/>
</dbReference>
<dbReference type="OrthoDB" id="5561773at2"/>
<evidence type="ECO:0000256" key="6">
    <source>
        <dbReference type="ARBA" id="ARBA00022679"/>
    </source>
</evidence>
<feature type="domain" description="Histidine kinase" evidence="15">
    <location>
        <begin position="243"/>
        <end position="461"/>
    </location>
</feature>
<dbReference type="Pfam" id="PF02518">
    <property type="entry name" value="HATPase_c"/>
    <property type="match status" value="1"/>
</dbReference>
<comment type="function">
    <text evidence="14">Member of a two-component regulatory system.</text>
</comment>
<dbReference type="EC" id="2.7.13.3" evidence="14"/>
<dbReference type="SMART" id="SM00387">
    <property type="entry name" value="HATPase_c"/>
    <property type="match status" value="1"/>
</dbReference>
<evidence type="ECO:0000256" key="9">
    <source>
        <dbReference type="ARBA" id="ARBA00022777"/>
    </source>
</evidence>
<dbReference type="SMART" id="SM00388">
    <property type="entry name" value="HisKA"/>
    <property type="match status" value="1"/>
</dbReference>
<accession>A0A0D5YHL3</accession>
<reference evidence="17 20" key="1">
    <citation type="journal article" date="2015" name="J. Bacteriol.">
        <title>Resources for Genetic and Genomic Analysis of Emerging Pathogen Acinetobacter baumannii.</title>
        <authorList>
            <person name="Gallagher L.A."/>
            <person name="Ramage E."/>
            <person name="Weiss E.J."/>
            <person name="Radey M."/>
            <person name="Hayden H.S."/>
            <person name="Held K.G."/>
            <person name="Huse H.K."/>
            <person name="Zurawski D.V."/>
            <person name="Brittnacher M.J."/>
            <person name="Manoil C."/>
        </authorList>
    </citation>
    <scope>NUCLEOTIDE SEQUENCE [LARGE SCALE GENOMIC DNA]</scope>
    <source>
        <strain evidence="17 20">AB5075-UW</strain>
    </source>
</reference>
<evidence type="ECO:0000256" key="11">
    <source>
        <dbReference type="ARBA" id="ARBA00022989"/>
    </source>
</evidence>
<dbReference type="GO" id="GO:0005524">
    <property type="term" value="F:ATP binding"/>
    <property type="evidence" value="ECO:0007669"/>
    <property type="project" value="UniProtKB-KW"/>
</dbReference>
<dbReference type="SUPFAM" id="SSF47384">
    <property type="entry name" value="Homodimeric domain of signal transducing histidine kinase"/>
    <property type="match status" value="1"/>
</dbReference>
<evidence type="ECO:0000259" key="16">
    <source>
        <dbReference type="PROSITE" id="PS50885"/>
    </source>
</evidence>
<dbReference type="NCBIfam" id="TIGR01386">
    <property type="entry name" value="cztS_silS_copS"/>
    <property type="match status" value="1"/>
</dbReference>
<evidence type="ECO:0000256" key="1">
    <source>
        <dbReference type="ARBA" id="ARBA00000085"/>
    </source>
</evidence>
<evidence type="ECO:0000256" key="4">
    <source>
        <dbReference type="ARBA" id="ARBA00022519"/>
    </source>
</evidence>
<keyword evidence="9 14" id="KW-0418">Kinase</keyword>
<keyword evidence="4 14" id="KW-0997">Cell inner membrane</keyword>
<comment type="catalytic activity">
    <reaction evidence="1 14">
        <text>ATP + protein L-histidine = ADP + protein N-phospho-L-histidine.</text>
        <dbReference type="EC" id="2.7.13.3"/>
    </reaction>
</comment>
<dbReference type="InterPro" id="IPR036890">
    <property type="entry name" value="HATPase_C_sf"/>
</dbReference>
<proteinExistence type="predicted"/>
<evidence type="ECO:0000313" key="17">
    <source>
        <dbReference type="EMBL" id="AKA31246.1"/>
    </source>
</evidence>
<evidence type="ECO:0000256" key="3">
    <source>
        <dbReference type="ARBA" id="ARBA00022475"/>
    </source>
</evidence>
<dbReference type="Proteomes" id="UP000461234">
    <property type="component" value="Unassembled WGS sequence"/>
</dbReference>
<keyword evidence="11 14" id="KW-1133">Transmembrane helix</keyword>
<keyword evidence="6 14" id="KW-0808">Transferase</keyword>
<dbReference type="PATRIC" id="fig|470.1314.peg.441"/>
<dbReference type="InterPro" id="IPR036097">
    <property type="entry name" value="HisK_dim/P_sf"/>
</dbReference>
<dbReference type="InterPro" id="IPR050428">
    <property type="entry name" value="TCS_sensor_his_kinase"/>
</dbReference>
<dbReference type="CDD" id="cd00075">
    <property type="entry name" value="HATPase"/>
    <property type="match status" value="1"/>
</dbReference>
<evidence type="ECO:0000313" key="22">
    <source>
        <dbReference type="Proteomes" id="UP000461234"/>
    </source>
</evidence>
<organism evidence="17 20">
    <name type="scientific">Acinetobacter baumannii</name>
    <dbReference type="NCBI Taxonomy" id="470"/>
    <lineage>
        <taxon>Bacteria</taxon>
        <taxon>Pseudomonadati</taxon>
        <taxon>Pseudomonadota</taxon>
        <taxon>Gammaproteobacteria</taxon>
        <taxon>Moraxellales</taxon>
        <taxon>Moraxellaceae</taxon>
        <taxon>Acinetobacter</taxon>
        <taxon>Acinetobacter calcoaceticus/baumannii complex</taxon>
    </lineage>
</organism>
<dbReference type="InterPro" id="IPR003660">
    <property type="entry name" value="HAMP_dom"/>
</dbReference>
<keyword evidence="10 14" id="KW-0067">ATP-binding</keyword>
<dbReference type="PROSITE" id="PS50885">
    <property type="entry name" value="HAMP"/>
    <property type="match status" value="1"/>
</dbReference>
<evidence type="ECO:0000256" key="12">
    <source>
        <dbReference type="ARBA" id="ARBA00023012"/>
    </source>
</evidence>
<dbReference type="OMA" id="DIAMGHE"/>
<evidence type="ECO:0000256" key="2">
    <source>
        <dbReference type="ARBA" id="ARBA00004533"/>
    </source>
</evidence>
<dbReference type="RefSeq" id="WP_001009549.1">
    <property type="nucleotide sequence ID" value="NZ_AP031576.1"/>
</dbReference>
<keyword evidence="12 14" id="KW-0902">Two-component regulatory system</keyword>
<evidence type="ECO:0000256" key="13">
    <source>
        <dbReference type="ARBA" id="ARBA00023136"/>
    </source>
</evidence>
<reference evidence="18 22" key="3">
    <citation type="submission" date="2019-10" db="EMBL/GenBank/DDBJ databases">
        <title>Genetic environment of the oxa23 gene and comparative analysis of carbapenem resistant Acinetobacter baumannii isolates belonging to global clone 1, lineage 2 recovered in a burns hospital outbreak in 2012-2013.</title>
        <authorList>
            <person name="Douraghi M."/>
            <person name="Aris P."/>
            <person name="Kenyon J."/>
            <person name="Hamidian M."/>
        </authorList>
    </citation>
    <scope>NUCLEOTIDE SEQUENCE [LARGE SCALE GENOMIC DNA]</scope>
    <source>
        <strain evidence="18 22">ABS103</strain>
    </source>
</reference>
<name>A0A0D5YHL3_ACIBA</name>
<evidence type="ECO:0000259" key="15">
    <source>
        <dbReference type="PROSITE" id="PS50109"/>
    </source>
</evidence>
<feature type="transmembrane region" description="Helical" evidence="14">
    <location>
        <begin position="12"/>
        <end position="36"/>
    </location>
</feature>
<dbReference type="InterPro" id="IPR003661">
    <property type="entry name" value="HisK_dim/P_dom"/>
</dbReference>
<dbReference type="Gene3D" id="3.30.565.10">
    <property type="entry name" value="Histidine kinase-like ATPase, C-terminal domain"/>
    <property type="match status" value="1"/>
</dbReference>
<dbReference type="InterPro" id="IPR006290">
    <property type="entry name" value="CztS_silS_copS"/>
</dbReference>
<dbReference type="Pfam" id="PF00672">
    <property type="entry name" value="HAMP"/>
    <property type="match status" value="1"/>
</dbReference>
<dbReference type="PANTHER" id="PTHR45436:SF3">
    <property type="entry name" value="SENSOR HISTIDINE KINASE HPRS"/>
    <property type="match status" value="1"/>
</dbReference>
<feature type="domain" description="HAMP" evidence="16">
    <location>
        <begin position="182"/>
        <end position="235"/>
    </location>
</feature>
<dbReference type="CDD" id="cd00082">
    <property type="entry name" value="HisKA"/>
    <property type="match status" value="1"/>
</dbReference>
<evidence type="ECO:0000313" key="20">
    <source>
        <dbReference type="Proteomes" id="UP000032746"/>
    </source>
</evidence>
<gene>
    <name evidence="17" type="ORF">ABUW_1507</name>
    <name evidence="18" type="ORF">F2P40_02685</name>
    <name evidence="19" type="ORF">GNY86_13115</name>
</gene>
<dbReference type="EMBL" id="CP008706">
    <property type="protein sequence ID" value="AKA31246.1"/>
    <property type="molecule type" value="Genomic_DNA"/>
</dbReference>
<dbReference type="EMBL" id="WIOC01000002">
    <property type="protein sequence ID" value="MQR48242.1"/>
    <property type="molecule type" value="Genomic_DNA"/>
</dbReference>
<dbReference type="PANTHER" id="PTHR45436">
    <property type="entry name" value="SENSOR HISTIDINE KINASE YKOH"/>
    <property type="match status" value="1"/>
</dbReference>